<evidence type="ECO:0000256" key="3">
    <source>
        <dbReference type="ARBA" id="ARBA00022729"/>
    </source>
</evidence>
<dbReference type="GO" id="GO:0005975">
    <property type="term" value="P:carbohydrate metabolic process"/>
    <property type="evidence" value="ECO:0007669"/>
    <property type="project" value="InterPro"/>
</dbReference>
<dbReference type="AlphaFoldDB" id="A0A1V6PJS2"/>
<keyword evidence="2" id="KW-0479">Metal-binding</keyword>
<dbReference type="SUPFAM" id="SSF88713">
    <property type="entry name" value="Glycoside hydrolase/deacetylase"/>
    <property type="match status" value="1"/>
</dbReference>
<organism evidence="9 10">
    <name type="scientific">Penicillium decumbens</name>
    <dbReference type="NCBI Taxonomy" id="69771"/>
    <lineage>
        <taxon>Eukaryota</taxon>
        <taxon>Fungi</taxon>
        <taxon>Dikarya</taxon>
        <taxon>Ascomycota</taxon>
        <taxon>Pezizomycotina</taxon>
        <taxon>Eurotiomycetes</taxon>
        <taxon>Eurotiomycetidae</taxon>
        <taxon>Eurotiales</taxon>
        <taxon>Aspergillaceae</taxon>
        <taxon>Penicillium</taxon>
    </lineage>
</organism>
<evidence type="ECO:0000313" key="9">
    <source>
        <dbReference type="EMBL" id="OQD77259.1"/>
    </source>
</evidence>
<dbReference type="PANTHER" id="PTHR46471:SF6">
    <property type="entry name" value="GLYCOSYL HYDROLASE"/>
    <property type="match status" value="1"/>
</dbReference>
<keyword evidence="10" id="KW-1185">Reference proteome</keyword>
<dbReference type="OrthoDB" id="2128708at2759"/>
<evidence type="ECO:0000256" key="4">
    <source>
        <dbReference type="ARBA" id="ARBA00022801"/>
    </source>
</evidence>
<dbReference type="GO" id="GO:0016810">
    <property type="term" value="F:hydrolase activity, acting on carbon-nitrogen (but not peptide) bonds"/>
    <property type="evidence" value="ECO:0007669"/>
    <property type="project" value="InterPro"/>
</dbReference>
<accession>A0A1V6PJS2</accession>
<dbReference type="PROSITE" id="PS51677">
    <property type="entry name" value="NODB"/>
    <property type="match status" value="1"/>
</dbReference>
<keyword evidence="5" id="KW-0119">Carbohydrate metabolism</keyword>
<dbReference type="OMA" id="RIMRVDQ"/>
<keyword evidence="6" id="KW-0170">Cobalt</keyword>
<dbReference type="CDD" id="cd10917">
    <property type="entry name" value="CE4_NodB_like_6s_7s"/>
    <property type="match status" value="1"/>
</dbReference>
<dbReference type="InterPro" id="IPR011330">
    <property type="entry name" value="Glyco_hydro/deAcase_b/a-brl"/>
</dbReference>
<evidence type="ECO:0000256" key="7">
    <source>
        <dbReference type="SAM" id="SignalP"/>
    </source>
</evidence>
<dbReference type="Proteomes" id="UP000191522">
    <property type="component" value="Unassembled WGS sequence"/>
</dbReference>
<dbReference type="EMBL" id="MDYL01000003">
    <property type="protein sequence ID" value="OQD77259.1"/>
    <property type="molecule type" value="Genomic_DNA"/>
</dbReference>
<evidence type="ECO:0000256" key="6">
    <source>
        <dbReference type="ARBA" id="ARBA00023285"/>
    </source>
</evidence>
<dbReference type="PANTHER" id="PTHR46471">
    <property type="entry name" value="CHITIN DEACETYLASE"/>
    <property type="match status" value="1"/>
</dbReference>
<comment type="caution">
    <text evidence="9">The sequence shown here is derived from an EMBL/GenBank/DDBJ whole genome shotgun (WGS) entry which is preliminary data.</text>
</comment>
<dbReference type="Gene3D" id="3.20.20.370">
    <property type="entry name" value="Glycoside hydrolase/deacetylase"/>
    <property type="match status" value="1"/>
</dbReference>
<evidence type="ECO:0000259" key="8">
    <source>
        <dbReference type="PROSITE" id="PS51677"/>
    </source>
</evidence>
<feature type="signal peptide" evidence="7">
    <location>
        <begin position="1"/>
        <end position="26"/>
    </location>
</feature>
<name>A0A1V6PJS2_PENDC</name>
<dbReference type="STRING" id="69771.A0A1V6PJS2"/>
<evidence type="ECO:0000256" key="2">
    <source>
        <dbReference type="ARBA" id="ARBA00022723"/>
    </source>
</evidence>
<keyword evidence="3 7" id="KW-0732">Signal</keyword>
<evidence type="ECO:0000256" key="5">
    <source>
        <dbReference type="ARBA" id="ARBA00023277"/>
    </source>
</evidence>
<dbReference type="GO" id="GO:0046872">
    <property type="term" value="F:metal ion binding"/>
    <property type="evidence" value="ECO:0007669"/>
    <property type="project" value="UniProtKB-KW"/>
</dbReference>
<dbReference type="InterPro" id="IPR002509">
    <property type="entry name" value="NODB_dom"/>
</dbReference>
<protein>
    <recommendedName>
        <fullName evidence="8">NodB homology domain-containing protein</fullName>
    </recommendedName>
</protein>
<comment type="cofactor">
    <cofactor evidence="1">
        <name>Co(2+)</name>
        <dbReference type="ChEBI" id="CHEBI:48828"/>
    </cofactor>
</comment>
<feature type="domain" description="NodB homology" evidence="8">
    <location>
        <begin position="267"/>
        <end position="454"/>
    </location>
</feature>
<evidence type="ECO:0000313" key="10">
    <source>
        <dbReference type="Proteomes" id="UP000191522"/>
    </source>
</evidence>
<dbReference type="Pfam" id="PF01522">
    <property type="entry name" value="Polysacc_deac_1"/>
    <property type="match status" value="1"/>
</dbReference>
<reference evidence="10" key="1">
    <citation type="journal article" date="2017" name="Nat. Microbiol.">
        <title>Global analysis of biosynthetic gene clusters reveals vast potential of secondary metabolite production in Penicillium species.</title>
        <authorList>
            <person name="Nielsen J.C."/>
            <person name="Grijseels S."/>
            <person name="Prigent S."/>
            <person name="Ji B."/>
            <person name="Dainat J."/>
            <person name="Nielsen K.F."/>
            <person name="Frisvad J.C."/>
            <person name="Workman M."/>
            <person name="Nielsen J."/>
        </authorList>
    </citation>
    <scope>NUCLEOTIDE SEQUENCE [LARGE SCALE GENOMIC DNA]</scope>
    <source>
        <strain evidence="10">IBT 11843</strain>
    </source>
</reference>
<feature type="chain" id="PRO_5013116617" description="NodB homology domain-containing protein" evidence="7">
    <location>
        <begin position="27"/>
        <end position="469"/>
    </location>
</feature>
<evidence type="ECO:0000256" key="1">
    <source>
        <dbReference type="ARBA" id="ARBA00001941"/>
    </source>
</evidence>
<proteinExistence type="predicted"/>
<sequence length="469" mass="53157">MRNYVFLSPFALFLTLLLPTTSLAHGHYSDQHWYEPRNQQGNTRTVPSLVIDTFHDPTHNDLGFWHGAGEDLVMEYQPGSMRLSPTDPDQNFHTQFQTNGCFSLMPWRDQVLHVEFEGTDQFTVSLNEHNADCNPRRAPFPGVPDSVQASRYTMRTEGSGQGGIEHEDHVVGRKKQKAKDHCGNEDEEAPPAALPKKELFIPLNHFRINHDHVVSVSFTGFYTKEPVTLHRVEIVPTIPPPTVENNHFKIPEKLPTGELVLRCSRSNSFAFGIDDGSPRFAQDVMRILDEENVRVTFFAVGAGLRDTTTNLTSFYLEMLAKGHQVALHSNTHPKMEALPTIDKIDDEIIQSQRTLKEQLAIESSYFRPPFGTVGARMRQQLAKYIPNARIINWSVDVEDWLWADSPTPEKQLEAFFRSVSRGGNLAVMHFLHPTTVAYLPQFIQHVKAAGLQIMRVDQCMEDPNSPPLV</sequence>
<gene>
    <name evidence="9" type="ORF">PENDEC_c003G04959</name>
</gene>
<keyword evidence="4" id="KW-0378">Hydrolase</keyword>